<evidence type="ECO:0000313" key="3">
    <source>
        <dbReference type="Proteomes" id="UP000275676"/>
    </source>
</evidence>
<name>A0A3S4K2R7_SALER</name>
<evidence type="ECO:0000256" key="1">
    <source>
        <dbReference type="SAM" id="MobiDB-lite"/>
    </source>
</evidence>
<proteinExistence type="predicted"/>
<dbReference type="AlphaFoldDB" id="A0A3S4K2R7"/>
<organism evidence="2 3">
    <name type="scientific">Salmonella enterica subsp. arizonae</name>
    <dbReference type="NCBI Taxonomy" id="59203"/>
    <lineage>
        <taxon>Bacteria</taxon>
        <taxon>Pseudomonadati</taxon>
        <taxon>Pseudomonadota</taxon>
        <taxon>Gammaproteobacteria</taxon>
        <taxon>Enterobacterales</taxon>
        <taxon>Enterobacteriaceae</taxon>
        <taxon>Salmonella</taxon>
    </lineage>
</organism>
<reference evidence="2 3" key="1">
    <citation type="submission" date="2018-12" db="EMBL/GenBank/DDBJ databases">
        <authorList>
            <consortium name="Pathogen Informatics"/>
        </authorList>
    </citation>
    <scope>NUCLEOTIDE SEQUENCE [LARGE SCALE GENOMIC DNA]</scope>
    <source>
        <strain evidence="2 3">NCTC10047</strain>
    </source>
</reference>
<accession>A0A3S4K2R7</accession>
<gene>
    <name evidence="2" type="ORF">NCTC10047_03772</name>
</gene>
<protein>
    <submittedName>
        <fullName evidence="2">Uncharacterized protein</fullName>
    </submittedName>
</protein>
<feature type="region of interest" description="Disordered" evidence="1">
    <location>
        <begin position="55"/>
        <end position="74"/>
    </location>
</feature>
<dbReference type="EMBL" id="LR134156">
    <property type="protein sequence ID" value="VEA77841.1"/>
    <property type="molecule type" value="Genomic_DNA"/>
</dbReference>
<dbReference type="Proteomes" id="UP000275676">
    <property type="component" value="Chromosome"/>
</dbReference>
<sequence length="74" mass="8067">MLFEKYDRGDAYFVSALRAAGGPVRVIPAAPLKLAEVDIPPPDIYYCFSPPNTPPQLSSSLEWTEPATISPSFP</sequence>
<evidence type="ECO:0000313" key="2">
    <source>
        <dbReference type="EMBL" id="VEA77841.1"/>
    </source>
</evidence>